<dbReference type="EMBL" id="QPFP01000178">
    <property type="protein sequence ID" value="TEB19721.1"/>
    <property type="molecule type" value="Genomic_DNA"/>
</dbReference>
<name>A0A4Y7SE69_COPMI</name>
<feature type="region of interest" description="Disordered" evidence="1">
    <location>
        <begin position="1"/>
        <end position="31"/>
    </location>
</feature>
<comment type="caution">
    <text evidence="2">The sequence shown here is derived from an EMBL/GenBank/DDBJ whole genome shotgun (WGS) entry which is preliminary data.</text>
</comment>
<dbReference type="Proteomes" id="UP000298030">
    <property type="component" value="Unassembled WGS sequence"/>
</dbReference>
<evidence type="ECO:0000313" key="3">
    <source>
        <dbReference type="Proteomes" id="UP000298030"/>
    </source>
</evidence>
<reference evidence="2 3" key="1">
    <citation type="journal article" date="2019" name="Nat. Ecol. Evol.">
        <title>Megaphylogeny resolves global patterns of mushroom evolution.</title>
        <authorList>
            <person name="Varga T."/>
            <person name="Krizsan K."/>
            <person name="Foldi C."/>
            <person name="Dima B."/>
            <person name="Sanchez-Garcia M."/>
            <person name="Sanchez-Ramirez S."/>
            <person name="Szollosi G.J."/>
            <person name="Szarkandi J.G."/>
            <person name="Papp V."/>
            <person name="Albert L."/>
            <person name="Andreopoulos W."/>
            <person name="Angelini C."/>
            <person name="Antonin V."/>
            <person name="Barry K.W."/>
            <person name="Bougher N.L."/>
            <person name="Buchanan P."/>
            <person name="Buyck B."/>
            <person name="Bense V."/>
            <person name="Catcheside P."/>
            <person name="Chovatia M."/>
            <person name="Cooper J."/>
            <person name="Damon W."/>
            <person name="Desjardin D."/>
            <person name="Finy P."/>
            <person name="Geml J."/>
            <person name="Haridas S."/>
            <person name="Hughes K."/>
            <person name="Justo A."/>
            <person name="Karasinski D."/>
            <person name="Kautmanova I."/>
            <person name="Kiss B."/>
            <person name="Kocsube S."/>
            <person name="Kotiranta H."/>
            <person name="LaButti K.M."/>
            <person name="Lechner B.E."/>
            <person name="Liimatainen K."/>
            <person name="Lipzen A."/>
            <person name="Lukacs Z."/>
            <person name="Mihaltcheva S."/>
            <person name="Morgado L.N."/>
            <person name="Niskanen T."/>
            <person name="Noordeloos M.E."/>
            <person name="Ohm R.A."/>
            <person name="Ortiz-Santana B."/>
            <person name="Ovrebo C."/>
            <person name="Racz N."/>
            <person name="Riley R."/>
            <person name="Savchenko A."/>
            <person name="Shiryaev A."/>
            <person name="Soop K."/>
            <person name="Spirin V."/>
            <person name="Szebenyi C."/>
            <person name="Tomsovsky M."/>
            <person name="Tulloss R.E."/>
            <person name="Uehling J."/>
            <person name="Grigoriev I.V."/>
            <person name="Vagvolgyi C."/>
            <person name="Papp T."/>
            <person name="Martin F.M."/>
            <person name="Miettinen O."/>
            <person name="Hibbett D.S."/>
            <person name="Nagy L.G."/>
        </authorList>
    </citation>
    <scope>NUCLEOTIDE SEQUENCE [LARGE SCALE GENOMIC DNA]</scope>
    <source>
        <strain evidence="2 3">FP101781</strain>
    </source>
</reference>
<keyword evidence="3" id="KW-1185">Reference proteome</keyword>
<proteinExistence type="predicted"/>
<gene>
    <name evidence="2" type="ORF">FA13DRAFT_329166</name>
</gene>
<evidence type="ECO:0000256" key="1">
    <source>
        <dbReference type="SAM" id="MobiDB-lite"/>
    </source>
</evidence>
<evidence type="ECO:0000313" key="2">
    <source>
        <dbReference type="EMBL" id="TEB19721.1"/>
    </source>
</evidence>
<feature type="compositionally biased region" description="Polar residues" evidence="1">
    <location>
        <begin position="1"/>
        <end position="11"/>
    </location>
</feature>
<accession>A0A4Y7SE69</accession>
<protein>
    <submittedName>
        <fullName evidence="2">Uncharacterized protein</fullName>
    </submittedName>
</protein>
<dbReference type="AlphaFoldDB" id="A0A4Y7SE69"/>
<organism evidence="2 3">
    <name type="scientific">Coprinellus micaceus</name>
    <name type="common">Glistening ink-cap mushroom</name>
    <name type="synonym">Coprinus micaceus</name>
    <dbReference type="NCBI Taxonomy" id="71717"/>
    <lineage>
        <taxon>Eukaryota</taxon>
        <taxon>Fungi</taxon>
        <taxon>Dikarya</taxon>
        <taxon>Basidiomycota</taxon>
        <taxon>Agaricomycotina</taxon>
        <taxon>Agaricomycetes</taxon>
        <taxon>Agaricomycetidae</taxon>
        <taxon>Agaricales</taxon>
        <taxon>Agaricineae</taxon>
        <taxon>Psathyrellaceae</taxon>
        <taxon>Coprinellus</taxon>
    </lineage>
</organism>
<feature type="region of interest" description="Disordered" evidence="1">
    <location>
        <begin position="159"/>
        <end position="178"/>
    </location>
</feature>
<sequence length="254" mass="27840">MSKRTVSNPSRLSVHGLSAYPREKRPSGTRRRFVASTSPLFDSRSCSFRTQAFGLATAGGCGLATPWLYGLRSFLQAYLAFLPNAPLHFCSWRTRIGASKSCGQTFNGGRQNLAVEIAYSNGSKSYSASLPSSHHHPTRRSTLSCTLLFSSLPTTRTYSVPVPPSSPTQSTVELLPGPPQAPTRTIASLYRLLDRLHPRRALSEAAELLVRVDSTFWWGRRWGQVPFLSGLLGVVFGCDSSHGLTPARRRTVDV</sequence>